<evidence type="ECO:0000313" key="4">
    <source>
        <dbReference type="EMBL" id="WRP17323.1"/>
    </source>
</evidence>
<accession>A0ABZ1BZ11</accession>
<organism evidence="4 5">
    <name type="scientific">Carboxydichorda subterranea</name>
    <dbReference type="NCBI Taxonomy" id="3109565"/>
    <lineage>
        <taxon>Bacteria</taxon>
        <taxon>Bacillati</taxon>
        <taxon>Bacillota</taxon>
        <taxon>Limnochordia</taxon>
        <taxon>Limnochordales</taxon>
        <taxon>Geochordaceae</taxon>
        <taxon>Carboxydichorda</taxon>
    </lineage>
</organism>
<dbReference type="EMBL" id="CP141615">
    <property type="protein sequence ID" value="WRP17323.1"/>
    <property type="molecule type" value="Genomic_DNA"/>
</dbReference>
<name>A0ABZ1BZ11_9FIRM</name>
<dbReference type="RefSeq" id="WP_324716594.1">
    <property type="nucleotide sequence ID" value="NZ_CP141615.1"/>
</dbReference>
<dbReference type="SUPFAM" id="SSF53743">
    <property type="entry name" value="FucI/AraA N-terminal and middle domains"/>
    <property type="match status" value="1"/>
</dbReference>
<keyword evidence="1 4" id="KW-0413">Isomerase</keyword>
<dbReference type="InterPro" id="IPR015888">
    <property type="entry name" value="Fuc_isomerase_C"/>
</dbReference>
<sequence>MPQPRARLGVIVGNRGFFPGHLCETGRQEILRALREEGVEPIIAPAEATRYGAVENYEEARRTAQFLRAHRDEIDGVVVSLPNFGDERAVADTLRMAGLDLPVLVHAFPDEVGKMGIQLRRDAFCGKMSVCNNLRQYGVRYSLTTRHTVGVDDPSFREDLRWFASVARVVKSLKGARFGAIGARPAAFNTVRYSEKLLERAGISVVTVDLSDVLGRVGRLDAGDPEVTHKLEAIRAYVPAKGVPPASLERMAKLGVVVDRLVREHALVGTAIQCWTALEEFFGIVPCTLMSMMSNALLPSACETDVTGAIAMYVLQQASGRPSAIVDWNNNYGDDPDKGVIFHCSNLPKEIFEEPSMHYQEIIAGTVGKEQAYGTVYGRVKPGPFTYLRISTDDEAGLIRAYVGEGELTRDPVSTFGGYGVVRIPHFQELLRYICDNGFEHHVSINMDRTARAVEEALARYLGWQVYRHEG</sequence>
<keyword evidence="2" id="KW-0119">Carbohydrate metabolism</keyword>
<proteinExistence type="predicted"/>
<dbReference type="PANTHER" id="PTHR36120:SF1">
    <property type="entry name" value="L-FUCOSE ISOMERASE C-TERMINAL DOMAIN-CONTAINING PROTEIN"/>
    <property type="match status" value="1"/>
</dbReference>
<dbReference type="PANTHER" id="PTHR36120">
    <property type="entry name" value="FUCOSE ISOMERASE"/>
    <property type="match status" value="1"/>
</dbReference>
<evidence type="ECO:0000313" key="5">
    <source>
        <dbReference type="Proteomes" id="UP001332192"/>
    </source>
</evidence>
<evidence type="ECO:0000256" key="2">
    <source>
        <dbReference type="ARBA" id="ARBA00023277"/>
    </source>
</evidence>
<feature type="domain" description="L-fucose isomerase C-terminal" evidence="3">
    <location>
        <begin position="342"/>
        <end position="467"/>
    </location>
</feature>
<evidence type="ECO:0000256" key="1">
    <source>
        <dbReference type="ARBA" id="ARBA00023235"/>
    </source>
</evidence>
<dbReference type="Pfam" id="PF02952">
    <property type="entry name" value="Fucose_iso_C"/>
    <property type="match status" value="1"/>
</dbReference>
<dbReference type="InterPro" id="IPR009015">
    <property type="entry name" value="Fucose_isomerase_N/cen_sf"/>
</dbReference>
<gene>
    <name evidence="4" type="ORF">U7230_14775</name>
</gene>
<protein>
    <submittedName>
        <fullName evidence="4">L-fucose/L-arabinose isomerase family protein</fullName>
    </submittedName>
</protein>
<dbReference type="GO" id="GO:0016853">
    <property type="term" value="F:isomerase activity"/>
    <property type="evidence" value="ECO:0007669"/>
    <property type="project" value="UniProtKB-KW"/>
</dbReference>
<dbReference type="CDD" id="cd00578">
    <property type="entry name" value="L-fuc_L-ara-isomerases"/>
    <property type="match status" value="1"/>
</dbReference>
<evidence type="ECO:0000259" key="3">
    <source>
        <dbReference type="Pfam" id="PF02952"/>
    </source>
</evidence>
<keyword evidence="5" id="KW-1185">Reference proteome</keyword>
<reference evidence="4 5" key="1">
    <citation type="journal article" date="2024" name="Front. Microbiol.">
        <title>Novel thermophilic genera Geochorda gen. nov. and Carboxydochorda gen. nov. from the deep terrestrial subsurface reveal the ecophysiological diversity in the class Limnochordia.</title>
        <authorList>
            <person name="Karnachuk O.V."/>
            <person name="Lukina A.P."/>
            <person name="Avakyan M.R."/>
            <person name="Kadnikov V.V."/>
            <person name="Begmatov S."/>
            <person name="Beletsky A.V."/>
            <person name="Vlasova K.G."/>
            <person name="Novikov A.A."/>
            <person name="Shcherbakova V.A."/>
            <person name="Mardanov A.V."/>
            <person name="Ravin N.V."/>
        </authorList>
    </citation>
    <scope>NUCLEOTIDE SEQUENCE [LARGE SCALE GENOMIC DNA]</scope>
    <source>
        <strain evidence="4 5">L945</strain>
    </source>
</reference>
<dbReference type="Proteomes" id="UP001332192">
    <property type="component" value="Chromosome"/>
</dbReference>